<evidence type="ECO:0000256" key="1">
    <source>
        <dbReference type="ARBA" id="ARBA00006484"/>
    </source>
</evidence>
<dbReference type="PRINTS" id="PR00080">
    <property type="entry name" value="SDRFAMILY"/>
</dbReference>
<comment type="similarity">
    <text evidence="1 3">Belongs to the short-chain dehydrogenases/reductases (SDR) family.</text>
</comment>
<feature type="region of interest" description="Disordered" evidence="4">
    <location>
        <begin position="199"/>
        <end position="230"/>
    </location>
</feature>
<dbReference type="RefSeq" id="WP_310548959.1">
    <property type="nucleotide sequence ID" value="NZ_JAVKGR010000014.1"/>
</dbReference>
<protein>
    <submittedName>
        <fullName evidence="6">SDR family NAD(P)-dependent oxidoreductase</fullName>
    </submittedName>
</protein>
<dbReference type="InterPro" id="IPR057326">
    <property type="entry name" value="KR_dom"/>
</dbReference>
<proteinExistence type="inferred from homology"/>
<name>A0ABU2DTZ0_9MICC</name>
<dbReference type="Gene3D" id="3.40.50.720">
    <property type="entry name" value="NAD(P)-binding Rossmann-like Domain"/>
    <property type="match status" value="1"/>
</dbReference>
<dbReference type="InterPro" id="IPR036291">
    <property type="entry name" value="NAD(P)-bd_dom_sf"/>
</dbReference>
<keyword evidence="7" id="KW-1185">Reference proteome</keyword>
<evidence type="ECO:0000259" key="5">
    <source>
        <dbReference type="SMART" id="SM00822"/>
    </source>
</evidence>
<evidence type="ECO:0000313" key="6">
    <source>
        <dbReference type="EMBL" id="MDR8019972.1"/>
    </source>
</evidence>
<keyword evidence="2" id="KW-0560">Oxidoreductase</keyword>
<dbReference type="Proteomes" id="UP001251870">
    <property type="component" value="Unassembled WGS sequence"/>
</dbReference>
<dbReference type="PANTHER" id="PTHR43391:SF82">
    <property type="entry name" value="OXIDOREDUCTASE SADH-RELATED"/>
    <property type="match status" value="1"/>
</dbReference>
<comment type="caution">
    <text evidence="6">The sequence shown here is derived from an EMBL/GenBank/DDBJ whole genome shotgun (WGS) entry which is preliminary data.</text>
</comment>
<sequence>MDISGRTFVITGAGAGIGQHTALEVLRRGGRVAGIDLRSEGLEETQHLASTENPDFGALFTAHPIDITDRASVLALPEQIRQQHGGIDGLINVAGIIQPFVHVSDLDFTDMERVFAVNFWGTVNTVKAFLPELKRRPVSALVNVSSMGSILPVPGQAFYGASKAAVNLFTEGLYAELQGSPVRVTTVFPGAIATNISDNSGVDRTAGQEAPDIGAGADRPETSTTSPQEAGRLIVDAVEKGSFRLHIGKDAKAFRALSTVTPKRAIRVIAEKMKELV</sequence>
<evidence type="ECO:0000256" key="3">
    <source>
        <dbReference type="RuleBase" id="RU000363"/>
    </source>
</evidence>
<evidence type="ECO:0000256" key="4">
    <source>
        <dbReference type="SAM" id="MobiDB-lite"/>
    </source>
</evidence>
<dbReference type="Pfam" id="PF00106">
    <property type="entry name" value="adh_short"/>
    <property type="match status" value="1"/>
</dbReference>
<dbReference type="SUPFAM" id="SSF51735">
    <property type="entry name" value="NAD(P)-binding Rossmann-fold domains"/>
    <property type="match status" value="1"/>
</dbReference>
<dbReference type="InterPro" id="IPR002347">
    <property type="entry name" value="SDR_fam"/>
</dbReference>
<dbReference type="SMART" id="SM00822">
    <property type="entry name" value="PKS_KR"/>
    <property type="match status" value="1"/>
</dbReference>
<reference evidence="6 7" key="1">
    <citation type="submission" date="2023-09" db="EMBL/GenBank/DDBJ databases">
        <title>Description of three actinobacteria isolated from air of manufacturing shop in a pharmaceutical factory.</title>
        <authorList>
            <person name="Zhang D.-F."/>
        </authorList>
    </citation>
    <scope>NUCLEOTIDE SEQUENCE [LARGE SCALE GENOMIC DNA]</scope>
    <source>
        <strain evidence="6 7">LY-0111</strain>
    </source>
</reference>
<accession>A0ABU2DTZ0</accession>
<dbReference type="PANTHER" id="PTHR43391">
    <property type="entry name" value="RETINOL DEHYDROGENASE-RELATED"/>
    <property type="match status" value="1"/>
</dbReference>
<dbReference type="EMBL" id="JAVKGR010000014">
    <property type="protein sequence ID" value="MDR8019972.1"/>
    <property type="molecule type" value="Genomic_DNA"/>
</dbReference>
<feature type="domain" description="Ketoreductase" evidence="5">
    <location>
        <begin position="6"/>
        <end position="195"/>
    </location>
</feature>
<evidence type="ECO:0000313" key="7">
    <source>
        <dbReference type="Proteomes" id="UP001251870"/>
    </source>
</evidence>
<gene>
    <name evidence="6" type="ORF">RIL96_10395</name>
</gene>
<dbReference type="PRINTS" id="PR00081">
    <property type="entry name" value="GDHRDH"/>
</dbReference>
<organism evidence="6 7">
    <name type="scientific">Nesterenkonia aerolata</name>
    <dbReference type="NCBI Taxonomy" id="3074079"/>
    <lineage>
        <taxon>Bacteria</taxon>
        <taxon>Bacillati</taxon>
        <taxon>Actinomycetota</taxon>
        <taxon>Actinomycetes</taxon>
        <taxon>Micrococcales</taxon>
        <taxon>Micrococcaceae</taxon>
        <taxon>Nesterenkonia</taxon>
    </lineage>
</organism>
<evidence type="ECO:0000256" key="2">
    <source>
        <dbReference type="ARBA" id="ARBA00023002"/>
    </source>
</evidence>